<accession>A0ACC1HPN4</accession>
<evidence type="ECO:0000313" key="1">
    <source>
        <dbReference type="EMBL" id="KAJ1678261.1"/>
    </source>
</evidence>
<keyword evidence="1" id="KW-0396">Initiation factor</keyword>
<name>A0ACC1HPN4_9FUNG</name>
<reference evidence="1" key="1">
    <citation type="submission" date="2022-06" db="EMBL/GenBank/DDBJ databases">
        <title>Phylogenomic reconstructions and comparative analyses of Kickxellomycotina fungi.</title>
        <authorList>
            <person name="Reynolds N.K."/>
            <person name="Stajich J.E."/>
            <person name="Barry K."/>
            <person name="Grigoriev I.V."/>
            <person name="Crous P."/>
            <person name="Smith M.E."/>
        </authorList>
    </citation>
    <scope>NUCLEOTIDE SEQUENCE</scope>
    <source>
        <strain evidence="1">RSA 2271</strain>
    </source>
</reference>
<dbReference type="Proteomes" id="UP001145114">
    <property type="component" value="Unassembled WGS sequence"/>
</dbReference>
<feature type="non-terminal residue" evidence="1">
    <location>
        <position position="379"/>
    </location>
</feature>
<keyword evidence="2" id="KW-1185">Reference proteome</keyword>
<keyword evidence="1" id="KW-0648">Protein biosynthesis</keyword>
<organism evidence="1 2">
    <name type="scientific">Spiromyces aspiralis</name>
    <dbReference type="NCBI Taxonomy" id="68401"/>
    <lineage>
        <taxon>Eukaryota</taxon>
        <taxon>Fungi</taxon>
        <taxon>Fungi incertae sedis</taxon>
        <taxon>Zoopagomycota</taxon>
        <taxon>Kickxellomycotina</taxon>
        <taxon>Kickxellomycetes</taxon>
        <taxon>Kickxellales</taxon>
        <taxon>Kickxellaceae</taxon>
        <taxon>Spiromyces</taxon>
    </lineage>
</organism>
<gene>
    <name evidence="1" type="primary">GCD1</name>
    <name evidence="1" type="ORF">EV182_004428</name>
</gene>
<protein>
    <submittedName>
        <fullName evidence="1">Translation initiation factor eIF-2B subunit gamma</fullName>
    </submittedName>
</protein>
<dbReference type="EMBL" id="JAMZIH010001355">
    <property type="protein sequence ID" value="KAJ1678261.1"/>
    <property type="molecule type" value="Genomic_DNA"/>
</dbReference>
<sequence length="379" mass="41467">MFEAACPAGFQTPAEFTAVVLAGRGNSLFPLTEDSNLPKALLPVANRPMISYVINWLEAGGIKDILVVTCRKSEQPIAKYLREMHEGIANIEIVEIEESLGTAEVIRSIRDRIKNDFIVASCDSITDAPAQQFLDLYRLSRPSMAVLLSEEMDSEGGGGSSKDEELRYVVGIDQRSSQLVMLKPIDDDASDFDMRSSLIKKYPSLAISNKFLDVHIYVFSQWVIDFLNANPNITSLQEQLLPIMVRAQSQPQTYASYNFDQYINQKTDPCCDEGSSLNLSSLPGGNSDGIPLVKTNPLSVFAYTRRTCVGGRANTNPRYCDLNKGMAKLYGGAKVDPSALVGQKTLVAPDSLVGHGTRVGRSCRIEKSVVGLHCSIGDN</sequence>
<comment type="caution">
    <text evidence="1">The sequence shown here is derived from an EMBL/GenBank/DDBJ whole genome shotgun (WGS) entry which is preliminary data.</text>
</comment>
<proteinExistence type="predicted"/>
<evidence type="ECO:0000313" key="2">
    <source>
        <dbReference type="Proteomes" id="UP001145114"/>
    </source>
</evidence>